<dbReference type="Pfam" id="PF00296">
    <property type="entry name" value="Bac_luciferase"/>
    <property type="match status" value="1"/>
</dbReference>
<dbReference type="EMBL" id="BRZI01000002">
    <property type="protein sequence ID" value="GLD28652.1"/>
    <property type="molecule type" value="Genomic_DNA"/>
</dbReference>
<evidence type="ECO:0000313" key="5">
    <source>
        <dbReference type="Proteomes" id="UP001064782"/>
    </source>
</evidence>
<dbReference type="EMBL" id="BRXE01000001">
    <property type="protein sequence ID" value="GLB80848.1"/>
    <property type="molecule type" value="Genomic_DNA"/>
</dbReference>
<dbReference type="SUPFAM" id="SSF51679">
    <property type="entry name" value="Bacterial luciferase-like"/>
    <property type="match status" value="1"/>
</dbReference>
<reference evidence="4" key="1">
    <citation type="submission" date="2022-08" db="EMBL/GenBank/DDBJ databases">
        <title>Mycobacterium kiyosense sp. nov., scotochromogenic slow-glowing species isolated from respiratory specimens.</title>
        <authorList>
            <person name="Fukano H."/>
            <person name="Kazumi Y."/>
            <person name="Sakagami N."/>
            <person name="Ato M."/>
            <person name="Mitarai S."/>
            <person name="Hoshino Y."/>
        </authorList>
    </citation>
    <scope>NUCLEOTIDE SEQUENCE</scope>
    <source>
        <strain evidence="4">1413</strain>
        <strain evidence="3">SRL2020-028</strain>
    </source>
</reference>
<dbReference type="InterPro" id="IPR022378">
    <property type="entry name" value="F420_OxRdatse_MSMEG2249_pred"/>
</dbReference>
<comment type="caution">
    <text evidence="4">The sequence shown here is derived from an EMBL/GenBank/DDBJ whole genome shotgun (WGS) entry which is preliminary data.</text>
</comment>
<evidence type="ECO:0000256" key="1">
    <source>
        <dbReference type="ARBA" id="ARBA00023002"/>
    </source>
</evidence>
<dbReference type="InterPro" id="IPR036661">
    <property type="entry name" value="Luciferase-like_sf"/>
</dbReference>
<evidence type="ECO:0000313" key="4">
    <source>
        <dbReference type="EMBL" id="GLD28652.1"/>
    </source>
</evidence>
<dbReference type="Proteomes" id="UP001165663">
    <property type="component" value="Unassembled WGS sequence"/>
</dbReference>
<dbReference type="InterPro" id="IPR011251">
    <property type="entry name" value="Luciferase-like_dom"/>
</dbReference>
<proteinExistence type="predicted"/>
<name>A0A9P3UXX5_9MYCO</name>
<dbReference type="AlphaFoldDB" id="A0A9P3UXX5"/>
<dbReference type="NCBIfam" id="TIGR03857">
    <property type="entry name" value="F420_MSMEG_2249"/>
    <property type="match status" value="1"/>
</dbReference>
<dbReference type="RefSeq" id="WP_264893839.1">
    <property type="nucleotide sequence ID" value="NZ_BRXE01000001.1"/>
</dbReference>
<dbReference type="Proteomes" id="UP001064782">
    <property type="component" value="Unassembled WGS sequence"/>
</dbReference>
<evidence type="ECO:0000313" key="3">
    <source>
        <dbReference type="EMBL" id="GLB80848.1"/>
    </source>
</evidence>
<organism evidence="4 5">
    <name type="scientific">Mycobacterium kiyosense</name>
    <dbReference type="NCBI Taxonomy" id="2871094"/>
    <lineage>
        <taxon>Bacteria</taxon>
        <taxon>Bacillati</taxon>
        <taxon>Actinomycetota</taxon>
        <taxon>Actinomycetes</taxon>
        <taxon>Mycobacteriales</taxon>
        <taxon>Mycobacteriaceae</taxon>
        <taxon>Mycobacterium</taxon>
    </lineage>
</organism>
<keyword evidence="5" id="KW-1185">Reference proteome</keyword>
<dbReference type="Gene3D" id="3.20.20.30">
    <property type="entry name" value="Luciferase-like domain"/>
    <property type="match status" value="1"/>
</dbReference>
<keyword evidence="1" id="KW-0560">Oxidoreductase</keyword>
<dbReference type="GeneID" id="83627162"/>
<accession>A0A9P3UXX5</accession>
<dbReference type="InterPro" id="IPR050564">
    <property type="entry name" value="F420-G6PD/mer"/>
</dbReference>
<sequence>MSVAAMSEAGKTGATSIPVVNDLSITLLPGRQSSSLPGLHEAIDAERLGFKRAWLPERYNVKEAGVLLGAMGAVTSRIPLGPGPLSISSRPPIVIASIAATFQSLFGERFMLGLGRSNALWLQGHGFTEQGYRATIDRARIMKQLWAGEVVDYDGPAGTYRRLTMIDRPEGLSPPPVVFFHLGGPAASRAAADPVWDEIALCNLVSAEAMAESIDITKAEAERQGRDPDSLHFIAPVTTAPDMDELETRAMVAARIVIGIQLPGMGDRLIELNGWDRDVVEDIRNHPQFADMNRALIDHSFHRTGLLGPAELVPERWMRHSAAIGSSEEVVAKLREFKAAGAHEVDLYGSTPAQNVRVIELWRTTADSKSEAGQHV</sequence>
<evidence type="ECO:0000259" key="2">
    <source>
        <dbReference type="Pfam" id="PF00296"/>
    </source>
</evidence>
<dbReference type="GO" id="GO:0016705">
    <property type="term" value="F:oxidoreductase activity, acting on paired donors, with incorporation or reduction of molecular oxygen"/>
    <property type="evidence" value="ECO:0007669"/>
    <property type="project" value="InterPro"/>
</dbReference>
<dbReference type="PANTHER" id="PTHR43244">
    <property type="match status" value="1"/>
</dbReference>
<protein>
    <recommendedName>
        <fullName evidence="2">Luciferase-like domain-containing protein</fullName>
    </recommendedName>
</protein>
<feature type="domain" description="Luciferase-like" evidence="2">
    <location>
        <begin position="44"/>
        <end position="343"/>
    </location>
</feature>
<gene>
    <name evidence="4" type="ORF">Mkiyose1413_05350</name>
    <name evidence="3" type="ORF">SRL2020028_01040</name>
</gene>
<dbReference type="PANTHER" id="PTHR43244:SF1">
    <property type="entry name" value="5,10-METHYLENETETRAHYDROMETHANOPTERIN REDUCTASE"/>
    <property type="match status" value="1"/>
</dbReference>